<dbReference type="Pfam" id="PF24686">
    <property type="entry name" value="FLQE3_permease"/>
    <property type="match status" value="1"/>
</dbReference>
<reference evidence="2 3" key="1">
    <citation type="journal article" date="2016" name="Sci. Rep.">
        <title>Metabolic traits of an uncultured archaeal lineage -MSBL1- from brine pools of the Red Sea.</title>
        <authorList>
            <person name="Mwirichia R."/>
            <person name="Alam I."/>
            <person name="Rashid M."/>
            <person name="Vinu M."/>
            <person name="Ba-Alawi W."/>
            <person name="Anthony Kamau A."/>
            <person name="Kamanda Ngugi D."/>
            <person name="Goker M."/>
            <person name="Klenk H.P."/>
            <person name="Bajic V."/>
            <person name="Stingl U."/>
        </authorList>
    </citation>
    <scope>NUCLEOTIDE SEQUENCE [LARGE SCALE GENOMIC DNA]</scope>
    <source>
        <strain evidence="2">SCGC-AAA382K21</strain>
    </source>
</reference>
<keyword evidence="1" id="KW-0812">Transmembrane</keyword>
<name>A0A133VJV2_9EURY</name>
<feature type="transmembrane region" description="Helical" evidence="1">
    <location>
        <begin position="152"/>
        <end position="171"/>
    </location>
</feature>
<evidence type="ECO:0000313" key="2">
    <source>
        <dbReference type="EMBL" id="KXB06726.1"/>
    </source>
</evidence>
<evidence type="ECO:0008006" key="4">
    <source>
        <dbReference type="Google" id="ProtNLM"/>
    </source>
</evidence>
<dbReference type="Proteomes" id="UP000070504">
    <property type="component" value="Unassembled WGS sequence"/>
</dbReference>
<organism evidence="2 3">
    <name type="scientific">candidate division MSBL1 archaeon SCGC-AAA382K21</name>
    <dbReference type="NCBI Taxonomy" id="1698283"/>
    <lineage>
        <taxon>Archaea</taxon>
        <taxon>Methanobacteriati</taxon>
        <taxon>Methanobacteriota</taxon>
        <taxon>candidate division MSBL1</taxon>
    </lineage>
</organism>
<evidence type="ECO:0000313" key="3">
    <source>
        <dbReference type="Proteomes" id="UP000070504"/>
    </source>
</evidence>
<dbReference type="EMBL" id="LHYH01000028">
    <property type="protein sequence ID" value="KXB06726.1"/>
    <property type="molecule type" value="Genomic_DNA"/>
</dbReference>
<feature type="transmembrane region" description="Helical" evidence="1">
    <location>
        <begin position="20"/>
        <end position="37"/>
    </location>
</feature>
<comment type="caution">
    <text evidence="2">The sequence shown here is derived from an EMBL/GenBank/DDBJ whole genome shotgun (WGS) entry which is preliminary data.</text>
</comment>
<evidence type="ECO:0000256" key="1">
    <source>
        <dbReference type="SAM" id="Phobius"/>
    </source>
</evidence>
<feature type="transmembrane region" description="Helical" evidence="1">
    <location>
        <begin position="49"/>
        <end position="68"/>
    </location>
</feature>
<feature type="transmembrane region" description="Helical" evidence="1">
    <location>
        <begin position="89"/>
        <end position="112"/>
    </location>
</feature>
<accession>A0A133VJV2</accession>
<gene>
    <name evidence="2" type="ORF">AKJ54_01135</name>
</gene>
<keyword evidence="1" id="KW-1133">Transmembrane helix</keyword>
<dbReference type="InterPro" id="IPR056926">
    <property type="entry name" value="FLQE3_permease"/>
</dbReference>
<feature type="non-terminal residue" evidence="2">
    <location>
        <position position="172"/>
    </location>
</feature>
<keyword evidence="1" id="KW-0472">Membrane</keyword>
<keyword evidence="3" id="KW-1185">Reference proteome</keyword>
<sequence length="172" mass="19401">MSFATFFKLDLKMFHEYKIYYLIVLIVLVYTLILRQVPSQLSNTVGTMLIFFEPSLIGFMFLGVLILFERNDGSLNALSVTPASLDSYMWSKVITMTIVALVSGVSIATLAFGFSTRYIFITVGVLLTSLVYTFLGFVAVSRYKSIDGYLSIIMLVMLISILPVLDFFNIFE</sequence>
<feature type="transmembrane region" description="Helical" evidence="1">
    <location>
        <begin position="118"/>
        <end position="140"/>
    </location>
</feature>
<dbReference type="AlphaFoldDB" id="A0A133VJV2"/>
<proteinExistence type="predicted"/>
<protein>
    <recommendedName>
        <fullName evidence="4">ABC-2 type transporter domain-containing protein</fullName>
    </recommendedName>
</protein>